<protein>
    <submittedName>
        <fullName evidence="3">Glycosyltransferase</fullName>
        <ecNumber evidence="3">2.4.-.-</ecNumber>
    </submittedName>
</protein>
<dbReference type="RefSeq" id="WP_304419549.1">
    <property type="nucleotide sequence ID" value="NZ_JANCMU010000001.1"/>
</dbReference>
<dbReference type="Pfam" id="PF13439">
    <property type="entry name" value="Glyco_transf_4"/>
    <property type="match status" value="1"/>
</dbReference>
<evidence type="ECO:0000259" key="1">
    <source>
        <dbReference type="Pfam" id="PF00534"/>
    </source>
</evidence>
<dbReference type="InterPro" id="IPR001296">
    <property type="entry name" value="Glyco_trans_1"/>
</dbReference>
<dbReference type="SUPFAM" id="SSF53756">
    <property type="entry name" value="UDP-Glycosyltransferase/glycogen phosphorylase"/>
    <property type="match status" value="1"/>
</dbReference>
<keyword evidence="3" id="KW-0328">Glycosyltransferase</keyword>
<evidence type="ECO:0000259" key="2">
    <source>
        <dbReference type="Pfam" id="PF13439"/>
    </source>
</evidence>
<feature type="domain" description="Glycosyl transferase family 1" evidence="1">
    <location>
        <begin position="186"/>
        <end position="337"/>
    </location>
</feature>
<gene>
    <name evidence="3" type="ORF">NMK71_00085</name>
</gene>
<dbReference type="EMBL" id="JANCMU010000001">
    <property type="protein sequence ID" value="MDG4944800.1"/>
    <property type="molecule type" value="Genomic_DNA"/>
</dbReference>
<dbReference type="AlphaFoldDB" id="A0A9X4MWC5"/>
<feature type="domain" description="Glycosyltransferase subfamily 4-like N-terminal" evidence="2">
    <location>
        <begin position="15"/>
        <end position="176"/>
    </location>
</feature>
<dbReference type="Gene3D" id="3.40.50.2000">
    <property type="entry name" value="Glycogen Phosphorylase B"/>
    <property type="match status" value="2"/>
</dbReference>
<comment type="caution">
    <text evidence="3">The sequence shown here is derived from an EMBL/GenBank/DDBJ whole genome shotgun (WGS) entry which is preliminary data.</text>
</comment>
<dbReference type="PANTHER" id="PTHR12526:SF630">
    <property type="entry name" value="GLYCOSYLTRANSFERASE"/>
    <property type="match status" value="1"/>
</dbReference>
<dbReference type="EC" id="2.4.-.-" evidence="3"/>
<dbReference type="Pfam" id="PF00534">
    <property type="entry name" value="Glycos_transf_1"/>
    <property type="match status" value="1"/>
</dbReference>
<sequence>MKHIVFLVDQLHLKGGIERLVAMKANYWSEEFGYKVSIISTEQKKQAYSFELSPQVDFIDLGINYHRDISYFHPKNLIKLTQNIFKLRRELKKLTPSHIIVASHIPITYVINFMKGDAKTIKEYHFTKFFRAKKRSLKQKIEERIESLYDFNVVLSEEEKTYHRTNNLIAIPNPIEINSNFKVDFNQTNKMLFVGRIAEVKNLEDMVDIWALFIKRYPKWILDIYGDDQNQYASKIKDKIEKLGASKNIILKGNINNPNEVFNEYEALLLSSHQECFPMVILEANAHGLPVISFDSPTGPRNMIIHNKNGFLVPLYNKEIFVDILVKFAENPNFKQQHFSNVIKQAKYFDIKNIMLRWKNDILERSEPMP</sequence>
<evidence type="ECO:0000313" key="3">
    <source>
        <dbReference type="EMBL" id="MDG4944800.1"/>
    </source>
</evidence>
<organism evidence="3 4">
    <name type="scientific">Profundicola chukchiensis</name>
    <dbReference type="NCBI Taxonomy" id="2961959"/>
    <lineage>
        <taxon>Bacteria</taxon>
        <taxon>Pseudomonadati</taxon>
        <taxon>Bacteroidota</taxon>
        <taxon>Flavobacteriia</taxon>
        <taxon>Flavobacteriales</taxon>
        <taxon>Weeksellaceae</taxon>
        <taxon>Profundicola</taxon>
    </lineage>
</organism>
<name>A0A9X4MWC5_9FLAO</name>
<dbReference type="Proteomes" id="UP001152599">
    <property type="component" value="Unassembled WGS sequence"/>
</dbReference>
<keyword evidence="3" id="KW-0808">Transferase</keyword>
<proteinExistence type="predicted"/>
<dbReference type="InterPro" id="IPR028098">
    <property type="entry name" value="Glyco_trans_4-like_N"/>
</dbReference>
<reference evidence="3" key="1">
    <citation type="submission" date="2022-07" db="EMBL/GenBank/DDBJ databases">
        <title>Description and genome-wide analysis of Profundicola chukchiensis gen. nov., sp. nov., marine bacteria isolated from bottom sediments of the Chukchi Sea.</title>
        <authorList>
            <person name="Romanenko L."/>
            <person name="Otstavnykh N."/>
            <person name="Kurilenko V."/>
            <person name="Eremeev V."/>
            <person name="Velansky P."/>
            <person name="Mikhailov V."/>
            <person name="Isaeva M."/>
        </authorList>
    </citation>
    <scope>NUCLEOTIDE SEQUENCE</scope>
    <source>
        <strain evidence="3">KMM 9713</strain>
    </source>
</reference>
<dbReference type="PANTHER" id="PTHR12526">
    <property type="entry name" value="GLYCOSYLTRANSFERASE"/>
    <property type="match status" value="1"/>
</dbReference>
<evidence type="ECO:0000313" key="4">
    <source>
        <dbReference type="Proteomes" id="UP001152599"/>
    </source>
</evidence>
<keyword evidence="4" id="KW-1185">Reference proteome</keyword>
<accession>A0A9X4MWC5</accession>
<dbReference type="GO" id="GO:0016757">
    <property type="term" value="F:glycosyltransferase activity"/>
    <property type="evidence" value="ECO:0007669"/>
    <property type="project" value="UniProtKB-KW"/>
</dbReference>